<sequence>MIKTVILSFLVYLIPITLCDVTNTLIATEKGLKVLNYNDNGRATLTGMIGDGRNFMNLVRSPGCKNFTNCIVDENTSLSIKPINKTGYRVTWISTNTTSVFRDCYDLNSETTNWFGGPERYVQNSLEELTLDGDSPYIIKKSDNFAIAERYWLNSRGTFIFVHDIVPLFVEQRSLLQVCFIAKSIDPYINRNRTVLEYDVITKSDSKEAHLFAVNNYLGKPTGHPNEKMIRNPIWTTWPKYKKYIDDDKVREFAKSIAAHNFSGQLEIDEDWEVCFGSHVFNKAKFPNISSTVDYIKSLGFGTVTLWINPFVNNDCQNYSKEGLEKGYFVKNPKGDTKAIWWESDDAHQVDFTNPNAAEWFADKVRALAKDPGMDGFKFDAGETDYAIPPSQFDYIADQEQVPNIFTTKYVETCSQFGDLIEVRAGWRTQHLPMFVRMIDKDCVWSYDDGLQSLVTTLIQMNMNGYTMVLPDMVGGNGYRAQPTSELLVRWTQANALMPALQFGYLPWDYPSDTYDIVEIVRKFANLHTEYADKIIKAMEASIKYGTPVNPPIWWVDPTDPKAFTYDDEFLLGEDVLVAPVLLETVYQRNIYLPSGTWKDGNNGTIYEGPVVLEHYDAPIDVLPYFIKQN</sequence>
<dbReference type="SUPFAM" id="SSF51011">
    <property type="entry name" value="Glycosyl hydrolase domain"/>
    <property type="match status" value="1"/>
</dbReference>
<organism evidence="8 9">
    <name type="scientific">Phyllotreta striolata</name>
    <name type="common">Striped flea beetle</name>
    <name type="synonym">Crioceris striolata</name>
    <dbReference type="NCBI Taxonomy" id="444603"/>
    <lineage>
        <taxon>Eukaryota</taxon>
        <taxon>Metazoa</taxon>
        <taxon>Ecdysozoa</taxon>
        <taxon>Arthropoda</taxon>
        <taxon>Hexapoda</taxon>
        <taxon>Insecta</taxon>
        <taxon>Pterygota</taxon>
        <taxon>Neoptera</taxon>
        <taxon>Endopterygota</taxon>
        <taxon>Coleoptera</taxon>
        <taxon>Polyphaga</taxon>
        <taxon>Cucujiformia</taxon>
        <taxon>Chrysomeloidea</taxon>
        <taxon>Chrysomelidae</taxon>
        <taxon>Galerucinae</taxon>
        <taxon>Alticini</taxon>
        <taxon>Phyllotreta</taxon>
    </lineage>
</organism>
<dbReference type="PANTHER" id="PTHR43053">
    <property type="entry name" value="GLYCOSIDASE FAMILY 31"/>
    <property type="match status" value="1"/>
</dbReference>
<dbReference type="InterPro" id="IPR013780">
    <property type="entry name" value="Glyco_hydro_b"/>
</dbReference>
<evidence type="ECO:0000256" key="5">
    <source>
        <dbReference type="SAM" id="SignalP"/>
    </source>
</evidence>
<keyword evidence="9" id="KW-1185">Reference proteome</keyword>
<feature type="domain" description="Glycoside hydrolase family 31 TIM barrel" evidence="6">
    <location>
        <begin position="242"/>
        <end position="528"/>
    </location>
</feature>
<evidence type="ECO:0000256" key="2">
    <source>
        <dbReference type="ARBA" id="ARBA00022801"/>
    </source>
</evidence>
<dbReference type="EMBL" id="OU900096">
    <property type="protein sequence ID" value="CAG9859821.1"/>
    <property type="molecule type" value="Genomic_DNA"/>
</dbReference>
<dbReference type="GO" id="GO:0005975">
    <property type="term" value="P:carbohydrate metabolic process"/>
    <property type="evidence" value="ECO:0007669"/>
    <property type="project" value="InterPro"/>
</dbReference>
<dbReference type="OrthoDB" id="10070917at2759"/>
<feature type="domain" description="Glycosyl hydrolase family 31 C-terminal" evidence="7">
    <location>
        <begin position="546"/>
        <end position="629"/>
    </location>
</feature>
<dbReference type="CDD" id="cd06592">
    <property type="entry name" value="GH31_NET37"/>
    <property type="match status" value="1"/>
</dbReference>
<evidence type="ECO:0000256" key="1">
    <source>
        <dbReference type="ARBA" id="ARBA00007806"/>
    </source>
</evidence>
<dbReference type="InterPro" id="IPR017853">
    <property type="entry name" value="GH"/>
</dbReference>
<dbReference type="Gene3D" id="3.20.20.80">
    <property type="entry name" value="Glycosidases"/>
    <property type="match status" value="1"/>
</dbReference>
<dbReference type="GO" id="GO:0004553">
    <property type="term" value="F:hydrolase activity, hydrolyzing O-glycosyl compounds"/>
    <property type="evidence" value="ECO:0007669"/>
    <property type="project" value="InterPro"/>
</dbReference>
<dbReference type="Proteomes" id="UP001153712">
    <property type="component" value="Chromosome 3"/>
</dbReference>
<name>A0A9N9TPR4_PHYSR</name>
<dbReference type="Pfam" id="PF21365">
    <property type="entry name" value="Glyco_hydro_31_3rd"/>
    <property type="match status" value="1"/>
</dbReference>
<comment type="similarity">
    <text evidence="1 4">Belongs to the glycosyl hydrolase 31 family.</text>
</comment>
<protein>
    <recommendedName>
        <fullName evidence="10">Glycoside hydrolase family 31</fullName>
    </recommendedName>
</protein>
<dbReference type="Pfam" id="PF01055">
    <property type="entry name" value="Glyco_hydro_31_2nd"/>
    <property type="match status" value="1"/>
</dbReference>
<dbReference type="InterPro" id="IPR048395">
    <property type="entry name" value="Glyco_hydro_31_C"/>
</dbReference>
<dbReference type="AlphaFoldDB" id="A0A9N9TPR4"/>
<feature type="chain" id="PRO_5040244226" description="Glycoside hydrolase family 31" evidence="5">
    <location>
        <begin position="20"/>
        <end position="630"/>
    </location>
</feature>
<evidence type="ECO:0000313" key="8">
    <source>
        <dbReference type="EMBL" id="CAG9859821.1"/>
    </source>
</evidence>
<dbReference type="InterPro" id="IPR000322">
    <property type="entry name" value="Glyco_hydro_31_TIM"/>
</dbReference>
<dbReference type="InterPro" id="IPR050985">
    <property type="entry name" value="Alpha-glycosidase_related"/>
</dbReference>
<keyword evidence="3 4" id="KW-0326">Glycosidase</keyword>
<keyword evidence="2 4" id="KW-0378">Hydrolase</keyword>
<dbReference type="SUPFAM" id="SSF51445">
    <property type="entry name" value="(Trans)glycosidases"/>
    <property type="match status" value="1"/>
</dbReference>
<dbReference type="Gene3D" id="2.60.40.1180">
    <property type="entry name" value="Golgi alpha-mannosidase II"/>
    <property type="match status" value="1"/>
</dbReference>
<gene>
    <name evidence="8" type="ORF">PHYEVI_LOCUS6184</name>
</gene>
<evidence type="ECO:0000256" key="3">
    <source>
        <dbReference type="ARBA" id="ARBA00023295"/>
    </source>
</evidence>
<feature type="signal peptide" evidence="5">
    <location>
        <begin position="1"/>
        <end position="19"/>
    </location>
</feature>
<dbReference type="PANTHER" id="PTHR43053:SF4">
    <property type="entry name" value="MYOGENESIS-REGULATING GLYCOSIDASE"/>
    <property type="match status" value="1"/>
</dbReference>
<keyword evidence="5" id="KW-0732">Signal</keyword>
<evidence type="ECO:0000313" key="9">
    <source>
        <dbReference type="Proteomes" id="UP001153712"/>
    </source>
</evidence>
<accession>A0A9N9TPR4</accession>
<evidence type="ECO:0000259" key="6">
    <source>
        <dbReference type="Pfam" id="PF01055"/>
    </source>
</evidence>
<evidence type="ECO:0000256" key="4">
    <source>
        <dbReference type="RuleBase" id="RU361185"/>
    </source>
</evidence>
<evidence type="ECO:0000259" key="7">
    <source>
        <dbReference type="Pfam" id="PF21365"/>
    </source>
</evidence>
<proteinExistence type="inferred from homology"/>
<reference evidence="8" key="1">
    <citation type="submission" date="2022-01" db="EMBL/GenBank/DDBJ databases">
        <authorList>
            <person name="King R."/>
        </authorList>
    </citation>
    <scope>NUCLEOTIDE SEQUENCE</scope>
</reference>
<evidence type="ECO:0008006" key="10">
    <source>
        <dbReference type="Google" id="ProtNLM"/>
    </source>
</evidence>